<evidence type="ECO:0000313" key="2">
    <source>
        <dbReference type="EMBL" id="BES97879.1"/>
    </source>
</evidence>
<feature type="region of interest" description="Disordered" evidence="1">
    <location>
        <begin position="36"/>
        <end position="58"/>
    </location>
</feature>
<dbReference type="EMBL" id="AP028916">
    <property type="protein sequence ID" value="BES97879.1"/>
    <property type="molecule type" value="Genomic_DNA"/>
</dbReference>
<evidence type="ECO:0000256" key="1">
    <source>
        <dbReference type="SAM" id="MobiDB-lite"/>
    </source>
</evidence>
<accession>A0ABN7B244</accession>
<keyword evidence="3" id="KW-1185">Reference proteome</keyword>
<reference evidence="2 3" key="1">
    <citation type="submission" date="2023-09" db="EMBL/GenBank/DDBJ databases">
        <title>Nesidiocoris tenuis whole genome shotgun sequence.</title>
        <authorList>
            <person name="Shibata T."/>
            <person name="Shimoda M."/>
            <person name="Kobayashi T."/>
            <person name="Uehara T."/>
        </authorList>
    </citation>
    <scope>NUCLEOTIDE SEQUENCE [LARGE SCALE GENOMIC DNA]</scope>
    <source>
        <strain evidence="2 3">Japan</strain>
    </source>
</reference>
<sequence length="79" mass="9353">MGNRGTEFVRFLLCSARWPPNSRNLKKFNVLPLLVGRPQRSHSPQQGHGRSREPIRRSPSRWIRSRILWDLKDRDSPFC</sequence>
<protein>
    <submittedName>
        <fullName evidence="2">Uncharacterized protein</fullName>
    </submittedName>
</protein>
<proteinExistence type="predicted"/>
<dbReference type="Proteomes" id="UP001307889">
    <property type="component" value="Chromosome 8"/>
</dbReference>
<name>A0ABN7B244_9HEMI</name>
<organism evidence="2 3">
    <name type="scientific">Nesidiocoris tenuis</name>
    <dbReference type="NCBI Taxonomy" id="355587"/>
    <lineage>
        <taxon>Eukaryota</taxon>
        <taxon>Metazoa</taxon>
        <taxon>Ecdysozoa</taxon>
        <taxon>Arthropoda</taxon>
        <taxon>Hexapoda</taxon>
        <taxon>Insecta</taxon>
        <taxon>Pterygota</taxon>
        <taxon>Neoptera</taxon>
        <taxon>Paraneoptera</taxon>
        <taxon>Hemiptera</taxon>
        <taxon>Heteroptera</taxon>
        <taxon>Panheteroptera</taxon>
        <taxon>Cimicomorpha</taxon>
        <taxon>Miridae</taxon>
        <taxon>Dicyphina</taxon>
        <taxon>Nesidiocoris</taxon>
    </lineage>
</organism>
<gene>
    <name evidence="2" type="ORF">NTJ_10693</name>
</gene>
<evidence type="ECO:0000313" key="3">
    <source>
        <dbReference type="Proteomes" id="UP001307889"/>
    </source>
</evidence>